<name>A0AAW2GVQ4_9HYME</name>
<comment type="caution">
    <text evidence="1">The sequence shown here is derived from an EMBL/GenBank/DDBJ whole genome shotgun (WGS) entry which is preliminary data.</text>
</comment>
<proteinExistence type="predicted"/>
<sequence length="73" mass="8300">MTNDVQQRQTSQSSTSLVTLLYAHVVARASAPQRRGSRVYRFCQLSSVTSRQKSPTHEFLQRLLCKDNVGIVY</sequence>
<gene>
    <name evidence="1" type="ORF">PUN28_002667</name>
</gene>
<dbReference type="EMBL" id="JADYXP020000002">
    <property type="protein sequence ID" value="KAL0131253.1"/>
    <property type="molecule type" value="Genomic_DNA"/>
</dbReference>
<accession>A0AAW2GVQ4</accession>
<evidence type="ECO:0000313" key="2">
    <source>
        <dbReference type="Proteomes" id="UP001430953"/>
    </source>
</evidence>
<reference evidence="1 2" key="1">
    <citation type="submission" date="2023-03" db="EMBL/GenBank/DDBJ databases">
        <title>High recombination rates correlate with genetic variation in Cardiocondyla obscurior ants.</title>
        <authorList>
            <person name="Errbii M."/>
        </authorList>
    </citation>
    <scope>NUCLEOTIDE SEQUENCE [LARGE SCALE GENOMIC DNA]</scope>
    <source>
        <strain evidence="1">Alpha-2009</strain>
        <tissue evidence="1">Whole body</tissue>
    </source>
</reference>
<evidence type="ECO:0000313" key="1">
    <source>
        <dbReference type="EMBL" id="KAL0131253.1"/>
    </source>
</evidence>
<dbReference type="AlphaFoldDB" id="A0AAW2GVQ4"/>
<organism evidence="1 2">
    <name type="scientific">Cardiocondyla obscurior</name>
    <dbReference type="NCBI Taxonomy" id="286306"/>
    <lineage>
        <taxon>Eukaryota</taxon>
        <taxon>Metazoa</taxon>
        <taxon>Ecdysozoa</taxon>
        <taxon>Arthropoda</taxon>
        <taxon>Hexapoda</taxon>
        <taxon>Insecta</taxon>
        <taxon>Pterygota</taxon>
        <taxon>Neoptera</taxon>
        <taxon>Endopterygota</taxon>
        <taxon>Hymenoptera</taxon>
        <taxon>Apocrita</taxon>
        <taxon>Aculeata</taxon>
        <taxon>Formicoidea</taxon>
        <taxon>Formicidae</taxon>
        <taxon>Myrmicinae</taxon>
        <taxon>Cardiocondyla</taxon>
    </lineage>
</organism>
<protein>
    <submittedName>
        <fullName evidence="1">Uncharacterized protein</fullName>
    </submittedName>
</protein>
<dbReference type="Proteomes" id="UP001430953">
    <property type="component" value="Unassembled WGS sequence"/>
</dbReference>
<keyword evidence="2" id="KW-1185">Reference proteome</keyword>